<reference evidence="1 2" key="1">
    <citation type="submission" date="2018-09" db="EMBL/GenBank/DDBJ databases">
        <title>YIM 75507 draft genome.</title>
        <authorList>
            <person name="Tang S."/>
            <person name="Feng Y."/>
        </authorList>
    </citation>
    <scope>NUCLEOTIDE SEQUENCE [LARGE SCALE GENOMIC DNA]</scope>
    <source>
        <strain evidence="1 2">YIM 75507</strain>
    </source>
</reference>
<evidence type="ECO:0000313" key="1">
    <source>
        <dbReference type="EMBL" id="RJL35619.1"/>
    </source>
</evidence>
<proteinExistence type="predicted"/>
<accession>A0A3A4B9Q5</accession>
<gene>
    <name evidence="1" type="ORF">D5H75_02185</name>
</gene>
<comment type="caution">
    <text evidence="1">The sequence shown here is derived from an EMBL/GenBank/DDBJ whole genome shotgun (WGS) entry which is preliminary data.</text>
</comment>
<dbReference type="AlphaFoldDB" id="A0A3A4B9Q5"/>
<evidence type="ECO:0000313" key="2">
    <source>
        <dbReference type="Proteomes" id="UP000265768"/>
    </source>
</evidence>
<dbReference type="RefSeq" id="WP_119924593.1">
    <property type="nucleotide sequence ID" value="NZ_QZEY01000001.1"/>
</dbReference>
<keyword evidence="2" id="KW-1185">Reference proteome</keyword>
<protein>
    <submittedName>
        <fullName evidence="1">Uncharacterized protein</fullName>
    </submittedName>
</protein>
<dbReference type="OrthoDB" id="3480900at2"/>
<sequence length="100" mass="11367">MTRRWKDRQGVLAPDDLRRLEAWASLYPTWVISRREDGAWVAARRRALTPAEEQAGLTARLTAATLAKLGWLLADQDHRSMLTRPWLISVRAPAAPDPRP</sequence>
<dbReference type="EMBL" id="QZEY01000001">
    <property type="protein sequence ID" value="RJL35619.1"/>
    <property type="molecule type" value="Genomic_DNA"/>
</dbReference>
<name>A0A3A4B9Q5_9ACTN</name>
<organism evidence="1 2">
    <name type="scientific">Bailinhaonella thermotolerans</name>
    <dbReference type="NCBI Taxonomy" id="1070861"/>
    <lineage>
        <taxon>Bacteria</taxon>
        <taxon>Bacillati</taxon>
        <taxon>Actinomycetota</taxon>
        <taxon>Actinomycetes</taxon>
        <taxon>Streptosporangiales</taxon>
        <taxon>Streptosporangiaceae</taxon>
        <taxon>Bailinhaonella</taxon>
    </lineage>
</organism>
<dbReference type="Proteomes" id="UP000265768">
    <property type="component" value="Unassembled WGS sequence"/>
</dbReference>